<dbReference type="Proteomes" id="UP000319210">
    <property type="component" value="Unassembled WGS sequence"/>
</dbReference>
<protein>
    <submittedName>
        <fullName evidence="2">Transcriptional regulator</fullName>
    </submittedName>
</protein>
<dbReference type="AlphaFoldDB" id="A0A4Y3QTR8"/>
<dbReference type="RefSeq" id="WP_086815097.1">
    <property type="nucleotide sequence ID" value="NZ_BJMM01000004.1"/>
</dbReference>
<dbReference type="EMBL" id="BJMM01000004">
    <property type="protein sequence ID" value="GEB48612.1"/>
    <property type="molecule type" value="Genomic_DNA"/>
</dbReference>
<feature type="domain" description="HTH cro/C1-type" evidence="1">
    <location>
        <begin position="22"/>
        <end position="75"/>
    </location>
</feature>
<dbReference type="InterPro" id="IPR043917">
    <property type="entry name" value="DUF5753"/>
</dbReference>
<dbReference type="Pfam" id="PF19054">
    <property type="entry name" value="DUF5753"/>
    <property type="match status" value="1"/>
</dbReference>
<organism evidence="2 3">
    <name type="scientific">Streptomyces cacaoi</name>
    <dbReference type="NCBI Taxonomy" id="1898"/>
    <lineage>
        <taxon>Bacteria</taxon>
        <taxon>Bacillati</taxon>
        <taxon>Actinomycetota</taxon>
        <taxon>Actinomycetes</taxon>
        <taxon>Kitasatosporales</taxon>
        <taxon>Streptomycetaceae</taxon>
        <taxon>Streptomyces</taxon>
    </lineage>
</organism>
<evidence type="ECO:0000259" key="1">
    <source>
        <dbReference type="PROSITE" id="PS50943"/>
    </source>
</evidence>
<sequence length="285" mass="32080">MPSRPNCKKRKPTALGLLTRKLAELRKAKGLSYAQLALKIGYDRADLHKLEQGTKLCSEYVIGKLDALYGTGDQLSMLLALAKEEGIRERYRAYISLEEGAIVLHEYASAVMPGLLQTEAYADTVLRTAPHWDPDELEQQLKRRIARQGRVTGEGPAVHYRTVLDEACFARRPSPEVWHEQLVHLEQVARLWNVTVQLLPFTAGLHDLTGGNLMLLWQPDGTNLAYQESSHTASWVDAPNEVAELRLSYDPLRDASLSPRESLAYIQRALEETTHAHRAENHELA</sequence>
<dbReference type="Gene3D" id="1.10.260.40">
    <property type="entry name" value="lambda repressor-like DNA-binding domains"/>
    <property type="match status" value="1"/>
</dbReference>
<keyword evidence="3" id="KW-1185">Reference proteome</keyword>
<dbReference type="GO" id="GO:0003677">
    <property type="term" value="F:DNA binding"/>
    <property type="evidence" value="ECO:0007669"/>
    <property type="project" value="InterPro"/>
</dbReference>
<dbReference type="PROSITE" id="PS50943">
    <property type="entry name" value="HTH_CROC1"/>
    <property type="match status" value="1"/>
</dbReference>
<gene>
    <name evidence="2" type="ORF">SCA03_11630</name>
</gene>
<dbReference type="Pfam" id="PF13560">
    <property type="entry name" value="HTH_31"/>
    <property type="match status" value="1"/>
</dbReference>
<dbReference type="CDD" id="cd00093">
    <property type="entry name" value="HTH_XRE"/>
    <property type="match status" value="1"/>
</dbReference>
<evidence type="ECO:0000313" key="3">
    <source>
        <dbReference type="Proteomes" id="UP000319210"/>
    </source>
</evidence>
<comment type="caution">
    <text evidence="2">The sequence shown here is derived from an EMBL/GenBank/DDBJ whole genome shotgun (WGS) entry which is preliminary data.</text>
</comment>
<dbReference type="OrthoDB" id="4273809at2"/>
<dbReference type="SUPFAM" id="SSF47413">
    <property type="entry name" value="lambda repressor-like DNA-binding domains"/>
    <property type="match status" value="1"/>
</dbReference>
<accession>A0A4Y3QTR8</accession>
<dbReference type="InterPro" id="IPR010982">
    <property type="entry name" value="Lambda_DNA-bd_dom_sf"/>
</dbReference>
<dbReference type="SMART" id="SM00530">
    <property type="entry name" value="HTH_XRE"/>
    <property type="match status" value="1"/>
</dbReference>
<dbReference type="InterPro" id="IPR001387">
    <property type="entry name" value="Cro/C1-type_HTH"/>
</dbReference>
<proteinExistence type="predicted"/>
<evidence type="ECO:0000313" key="2">
    <source>
        <dbReference type="EMBL" id="GEB48612.1"/>
    </source>
</evidence>
<name>A0A4Y3QTR8_STRCI</name>
<reference evidence="2 3" key="1">
    <citation type="submission" date="2019-06" db="EMBL/GenBank/DDBJ databases">
        <title>Whole genome shotgun sequence of Streptomyces cacaoi subsp. cacaoi NBRC 12748.</title>
        <authorList>
            <person name="Hosoyama A."/>
            <person name="Uohara A."/>
            <person name="Ohji S."/>
            <person name="Ichikawa N."/>
        </authorList>
    </citation>
    <scope>NUCLEOTIDE SEQUENCE [LARGE SCALE GENOMIC DNA]</scope>
    <source>
        <strain evidence="2 3">NBRC 12748</strain>
    </source>
</reference>